<keyword evidence="2" id="KW-0175">Coiled coil</keyword>
<reference evidence="5 6" key="1">
    <citation type="submission" date="2019-03" db="EMBL/GenBank/DDBJ databases">
        <title>Genomic Encyclopedia of Type Strains, Phase IV (KMG-IV): sequencing the most valuable type-strain genomes for metagenomic binning, comparative biology and taxonomic classification.</title>
        <authorList>
            <person name="Goeker M."/>
        </authorList>
    </citation>
    <scope>NUCLEOTIDE SEQUENCE [LARGE SCALE GENOMIC DNA]</scope>
    <source>
        <strain evidence="5 6">DSM 18401</strain>
    </source>
</reference>
<organism evidence="5 6">
    <name type="scientific">Shinella granuli</name>
    <dbReference type="NCBI Taxonomy" id="323621"/>
    <lineage>
        <taxon>Bacteria</taxon>
        <taxon>Pseudomonadati</taxon>
        <taxon>Pseudomonadota</taxon>
        <taxon>Alphaproteobacteria</taxon>
        <taxon>Hyphomicrobiales</taxon>
        <taxon>Rhizobiaceae</taxon>
        <taxon>Shinella</taxon>
    </lineage>
</organism>
<dbReference type="GO" id="GO:0003677">
    <property type="term" value="F:DNA binding"/>
    <property type="evidence" value="ECO:0007669"/>
    <property type="project" value="InterPro"/>
</dbReference>
<dbReference type="NCBIfam" id="NF010247">
    <property type="entry name" value="PRK13694.1"/>
    <property type="match status" value="1"/>
</dbReference>
<feature type="compositionally biased region" description="Basic and acidic residues" evidence="3">
    <location>
        <begin position="221"/>
        <end position="230"/>
    </location>
</feature>
<feature type="domain" description="GapR-like DNA-binding" evidence="4">
    <location>
        <begin position="8"/>
        <end position="79"/>
    </location>
</feature>
<dbReference type="HAMAP" id="MF_00797">
    <property type="entry name" value="UPF0335"/>
    <property type="match status" value="1"/>
</dbReference>
<comment type="similarity">
    <text evidence="1">Belongs to the UPF0335 family.</text>
</comment>
<evidence type="ECO:0000256" key="2">
    <source>
        <dbReference type="SAM" id="Coils"/>
    </source>
</evidence>
<evidence type="ECO:0000313" key="6">
    <source>
        <dbReference type="Proteomes" id="UP000295351"/>
    </source>
</evidence>
<evidence type="ECO:0000259" key="4">
    <source>
        <dbReference type="Pfam" id="PF10073"/>
    </source>
</evidence>
<evidence type="ECO:0000313" key="5">
    <source>
        <dbReference type="EMBL" id="TCN34976.1"/>
    </source>
</evidence>
<dbReference type="InterPro" id="IPR046367">
    <property type="entry name" value="GapR-like_DNA-bd"/>
</dbReference>
<feature type="region of interest" description="Disordered" evidence="3">
    <location>
        <begin position="190"/>
        <end position="238"/>
    </location>
</feature>
<evidence type="ECO:0000256" key="3">
    <source>
        <dbReference type="SAM" id="MobiDB-lite"/>
    </source>
</evidence>
<dbReference type="InterPro" id="IPR018753">
    <property type="entry name" value="GapR-like"/>
</dbReference>
<protein>
    <recommendedName>
        <fullName evidence="1">UPF0335 protein EV665_13157</fullName>
    </recommendedName>
</protein>
<name>A0A4R2C449_SHIGR</name>
<dbReference type="Proteomes" id="UP000295351">
    <property type="component" value="Unassembled WGS sequence"/>
</dbReference>
<evidence type="ECO:0000256" key="1">
    <source>
        <dbReference type="HAMAP-Rule" id="MF_00797"/>
    </source>
</evidence>
<comment type="caution">
    <text evidence="5">The sequence shown here is derived from an EMBL/GenBank/DDBJ whole genome shotgun (WGS) entry which is preliminary data.</text>
</comment>
<dbReference type="Pfam" id="PF10073">
    <property type="entry name" value="GapR_DNA-bd"/>
    <property type="match status" value="1"/>
</dbReference>
<dbReference type="AlphaFoldDB" id="A0A4R2C449"/>
<gene>
    <name evidence="5" type="ORF">EV665_13157</name>
</gene>
<feature type="region of interest" description="Disordered" evidence="3">
    <location>
        <begin position="116"/>
        <end position="160"/>
    </location>
</feature>
<proteinExistence type="inferred from homology"/>
<dbReference type="EMBL" id="SLVX01000031">
    <property type="protein sequence ID" value="TCN34976.1"/>
    <property type="molecule type" value="Genomic_DNA"/>
</dbReference>
<keyword evidence="6" id="KW-1185">Reference proteome</keyword>
<sequence length="277" mass="29219">MTDASAVARDQLRSFIERIERLEEEKKTIADDIKDVKAEAKGCGFDVGTINAIIKLRKVDANERAERDALLDTYMIALGMLQEPAGEDYDRETGEVLDERRSDNGLNIQTKHEDIRTAPETAEELSRPAPFAVPGGEPSIPSPDAGGEKMDGAANAVPGRSDDTSAFCNAKSGQATNSISESDAVPTVATVLPSDGSKPTGNYADETSAAANAGGDDVDGSAERANHDENGEGAARALPAKPKFVLRPYCRNPGETCGGSGTTHCHSCLKAREEVAA</sequence>
<accession>A0A4R2C449</accession>
<feature type="coiled-coil region" evidence="2">
    <location>
        <begin position="5"/>
        <end position="39"/>
    </location>
</feature>